<keyword evidence="3" id="KW-0255">Endonuclease</keyword>
<dbReference type="GO" id="GO:0004519">
    <property type="term" value="F:endonuclease activity"/>
    <property type="evidence" value="ECO:0007669"/>
    <property type="project" value="UniProtKB-KW"/>
</dbReference>
<evidence type="ECO:0000256" key="1">
    <source>
        <dbReference type="SAM" id="Phobius"/>
    </source>
</evidence>
<dbReference type="InterPro" id="IPR036691">
    <property type="entry name" value="Endo/exonu/phosph_ase_sf"/>
</dbReference>
<evidence type="ECO:0000259" key="2">
    <source>
        <dbReference type="Pfam" id="PF03372"/>
    </source>
</evidence>
<evidence type="ECO:0000313" key="4">
    <source>
        <dbReference type="Proteomes" id="UP001210720"/>
    </source>
</evidence>
<reference evidence="3 4" key="1">
    <citation type="submission" date="2023-01" db="EMBL/GenBank/DDBJ databases">
        <title>Thalassococcus onchidii sp. nov., isolated from a marine invertebrate from the South China Sea.</title>
        <authorList>
            <person name="Xu S."/>
            <person name="Liu Z."/>
            <person name="Xu Y."/>
        </authorList>
    </citation>
    <scope>NUCLEOTIDE SEQUENCE [LARGE SCALE GENOMIC DNA]</scope>
    <source>
        <strain evidence="3 4">KCTC 32084</strain>
    </source>
</reference>
<keyword evidence="1" id="KW-0472">Membrane</keyword>
<keyword evidence="4" id="KW-1185">Reference proteome</keyword>
<keyword evidence="1" id="KW-0812">Transmembrane</keyword>
<dbReference type="SUPFAM" id="SSF56219">
    <property type="entry name" value="DNase I-like"/>
    <property type="match status" value="1"/>
</dbReference>
<name>A0ABT4XS67_9RHOB</name>
<dbReference type="Pfam" id="PF03372">
    <property type="entry name" value="Exo_endo_phos"/>
    <property type="match status" value="1"/>
</dbReference>
<accession>A0ABT4XS67</accession>
<dbReference type="RefSeq" id="WP_271432088.1">
    <property type="nucleotide sequence ID" value="NZ_JAQIOY010000002.1"/>
</dbReference>
<dbReference type="Gene3D" id="3.60.10.10">
    <property type="entry name" value="Endonuclease/exonuclease/phosphatase"/>
    <property type="match status" value="1"/>
</dbReference>
<keyword evidence="1" id="KW-1133">Transmembrane helix</keyword>
<organism evidence="3 4">
    <name type="scientific">Thalassococcus lentus</name>
    <dbReference type="NCBI Taxonomy" id="1210524"/>
    <lineage>
        <taxon>Bacteria</taxon>
        <taxon>Pseudomonadati</taxon>
        <taxon>Pseudomonadota</taxon>
        <taxon>Alphaproteobacteria</taxon>
        <taxon>Rhodobacterales</taxon>
        <taxon>Roseobacteraceae</taxon>
        <taxon>Thalassococcus</taxon>
    </lineage>
</organism>
<feature type="domain" description="Endonuclease/exonuclease/phosphatase" evidence="2">
    <location>
        <begin position="107"/>
        <end position="288"/>
    </location>
</feature>
<comment type="caution">
    <text evidence="3">The sequence shown here is derived from an EMBL/GenBank/DDBJ whole genome shotgun (WGS) entry which is preliminary data.</text>
</comment>
<sequence length="298" mass="31824">MSLIRGVLGAGAWLVAALVLAGYFGQWHPAADSFAVFRVPLAICAMLLFALGARGWQRGLGVAAMVAVLVPHGYSRFIPANGPGDTSGKALTLYQQNLLFSRKEDQAWLEAVTRQMPDVLTLQEVSGCNKTILAALKDQYPTQIYCDFATVGGVAVLSRLPAVPGTARCAGREGAAAVQLMSEGGPIWLVSIHLHWPWPYGQADQVNRLEAFLSGLDGRVILAGDFNAVAWSHTVSRIGQASGTRRVGTYSATFELPVIPLPVGIDHVMASKGFSATVLTQPKLGSDHHGVFAVFDWD</sequence>
<proteinExistence type="predicted"/>
<dbReference type="InterPro" id="IPR005135">
    <property type="entry name" value="Endo/exonuclease/phosphatase"/>
</dbReference>
<dbReference type="EMBL" id="JAQIOY010000002">
    <property type="protein sequence ID" value="MDA7424745.1"/>
    <property type="molecule type" value="Genomic_DNA"/>
</dbReference>
<evidence type="ECO:0000313" key="3">
    <source>
        <dbReference type="EMBL" id="MDA7424745.1"/>
    </source>
</evidence>
<keyword evidence="3" id="KW-0378">Hydrolase</keyword>
<gene>
    <name evidence="3" type="ORF">PFY00_08420</name>
</gene>
<keyword evidence="3" id="KW-0540">Nuclease</keyword>
<feature type="transmembrane region" description="Helical" evidence="1">
    <location>
        <begin position="37"/>
        <end position="56"/>
    </location>
</feature>
<dbReference type="Proteomes" id="UP001210720">
    <property type="component" value="Unassembled WGS sequence"/>
</dbReference>
<protein>
    <submittedName>
        <fullName evidence="3">Endonuclease/exonuclease/phosphatase family protein</fullName>
    </submittedName>
</protein>